<feature type="domain" description="Ig-like" evidence="2">
    <location>
        <begin position="1"/>
        <end position="84"/>
    </location>
</feature>
<reference evidence="3 4" key="1">
    <citation type="submission" date="2018-11" db="EMBL/GenBank/DDBJ databases">
        <authorList>
            <consortium name="Pathogen Informatics"/>
        </authorList>
    </citation>
    <scope>NUCLEOTIDE SEQUENCE [LARGE SCALE GENOMIC DNA]</scope>
</reference>
<evidence type="ECO:0000313" key="4">
    <source>
        <dbReference type="Proteomes" id="UP000050761"/>
    </source>
</evidence>
<dbReference type="PROSITE" id="PS50835">
    <property type="entry name" value="IG_LIKE"/>
    <property type="match status" value="1"/>
</dbReference>
<dbReference type="Pfam" id="PF07679">
    <property type="entry name" value="I-set"/>
    <property type="match status" value="1"/>
</dbReference>
<evidence type="ECO:0000256" key="1">
    <source>
        <dbReference type="ARBA" id="ARBA00023319"/>
    </source>
</evidence>
<accession>A0A3P8B7K1</accession>
<dbReference type="SUPFAM" id="SSF48726">
    <property type="entry name" value="Immunoglobulin"/>
    <property type="match status" value="1"/>
</dbReference>
<evidence type="ECO:0000313" key="3">
    <source>
        <dbReference type="EMBL" id="VDO72478.1"/>
    </source>
</evidence>
<dbReference type="AlphaFoldDB" id="A0A183FK58"/>
<name>A0A183FK58_HELPZ</name>
<dbReference type="FunFam" id="2.60.40.10:FF:000107">
    <property type="entry name" value="Myosin, light chain kinase a"/>
    <property type="match status" value="1"/>
</dbReference>
<organism evidence="4 5">
    <name type="scientific">Heligmosomoides polygyrus</name>
    <name type="common">Parasitic roundworm</name>
    <dbReference type="NCBI Taxonomy" id="6339"/>
    <lineage>
        <taxon>Eukaryota</taxon>
        <taxon>Metazoa</taxon>
        <taxon>Ecdysozoa</taxon>
        <taxon>Nematoda</taxon>
        <taxon>Chromadorea</taxon>
        <taxon>Rhabditida</taxon>
        <taxon>Rhabditina</taxon>
        <taxon>Rhabditomorpha</taxon>
        <taxon>Strongyloidea</taxon>
        <taxon>Heligmosomidae</taxon>
        <taxon>Heligmosomoides</taxon>
    </lineage>
</organism>
<dbReference type="EMBL" id="UZAH01025902">
    <property type="protein sequence ID" value="VDO72478.1"/>
    <property type="molecule type" value="Genomic_DNA"/>
</dbReference>
<dbReference type="InterPro" id="IPR036179">
    <property type="entry name" value="Ig-like_dom_sf"/>
</dbReference>
<dbReference type="Proteomes" id="UP000050761">
    <property type="component" value="Unassembled WGS sequence"/>
</dbReference>
<dbReference type="InterPro" id="IPR013098">
    <property type="entry name" value="Ig_I-set"/>
</dbReference>
<dbReference type="WBParaSite" id="HPBE_0000749001-mRNA-1">
    <property type="protein sequence ID" value="HPBE_0000749001-mRNA-1"/>
    <property type="gene ID" value="HPBE_0000749001"/>
</dbReference>
<evidence type="ECO:0000259" key="2">
    <source>
        <dbReference type="PROSITE" id="PS50835"/>
    </source>
</evidence>
<dbReference type="InterPro" id="IPR013783">
    <property type="entry name" value="Ig-like_fold"/>
</dbReference>
<dbReference type="SMART" id="SM00408">
    <property type="entry name" value="IGc2"/>
    <property type="match status" value="1"/>
</dbReference>
<protein>
    <submittedName>
        <fullName evidence="5">Ig-like domain-containing protein</fullName>
    </submittedName>
</protein>
<gene>
    <name evidence="3" type="ORF">HPBE_LOCUS7491</name>
</gene>
<accession>A0A183FK58</accession>
<dbReference type="PANTHER" id="PTHR47633">
    <property type="entry name" value="IMMUNOGLOBULIN"/>
    <property type="match status" value="1"/>
</dbReference>
<keyword evidence="4" id="KW-1185">Reference proteome</keyword>
<dbReference type="InterPro" id="IPR003598">
    <property type="entry name" value="Ig_sub2"/>
</dbReference>
<dbReference type="OrthoDB" id="5865883at2759"/>
<proteinExistence type="predicted"/>
<evidence type="ECO:0000313" key="5">
    <source>
        <dbReference type="WBParaSite" id="HPBE_0000749001-mRNA-1"/>
    </source>
</evidence>
<keyword evidence="1" id="KW-0393">Immunoglobulin domain</keyword>
<reference evidence="5" key="2">
    <citation type="submission" date="2019-09" db="UniProtKB">
        <authorList>
            <consortium name="WormBaseParasite"/>
        </authorList>
    </citation>
    <scope>IDENTIFICATION</scope>
</reference>
<dbReference type="Gene3D" id="2.60.40.10">
    <property type="entry name" value="Immunoglobulins"/>
    <property type="match status" value="1"/>
</dbReference>
<dbReference type="InterPro" id="IPR007110">
    <property type="entry name" value="Ig-like_dom"/>
</dbReference>
<sequence>MPAQIYSKTNENIQLKCTFTGQPLPAVTWEKDGNLVDMKRNYTIISEDGVTILRVECTTLADNAMFSCTVANSFGVQTSHCKVVIEGFFSNPLLLSLASFASDDRFCTFTKRGLDGFPVFVNAFAFVKHTETAS</sequence>